<evidence type="ECO:0000256" key="5">
    <source>
        <dbReference type="ARBA" id="ARBA00023159"/>
    </source>
</evidence>
<evidence type="ECO:0000256" key="2">
    <source>
        <dbReference type="ARBA" id="ARBA00022603"/>
    </source>
</evidence>
<evidence type="ECO:0000313" key="9">
    <source>
        <dbReference type="EMBL" id="QSX32555.1"/>
    </source>
</evidence>
<organism evidence="9 10">
    <name type="scientific">Shewanella avicenniae</name>
    <dbReference type="NCBI Taxonomy" id="2814294"/>
    <lineage>
        <taxon>Bacteria</taxon>
        <taxon>Pseudomonadati</taxon>
        <taxon>Pseudomonadota</taxon>
        <taxon>Gammaproteobacteria</taxon>
        <taxon>Alteromonadales</taxon>
        <taxon>Shewanellaceae</taxon>
        <taxon>Shewanella</taxon>
    </lineage>
</organism>
<sequence>MNKATHPMYQQARLSRDPRFDGVFFVGVKTTGIYCRPICPAVLPKEQNVEYFASAAAAAFVGLRPCLRCRPESAPGSHAWVGNDTTLKRAVTLIEQAALDSDHALLLEPLCERLGISSRYLRHLFAEKLGVSPTKYANYCRLLFAKQLLHQTNLSITDVAFASGFRSLRRFNEVFMQQLCLTPSALRRNADSDANRDVHALTLTMSYRPPYDWHALVAFFQLRAVEGMEWFSEDGQMGYGRTLQIGRAETRLRGAFFAYQQPERHCLHVKISLENDANLRLLPQLVQTIRRILDVDAEPQAIMQRLLPLVHLTPSLSLTEGTRIAGVASMFEAGVRAILGQQVSVTQAIRLLNQWVISTGEKYQIGAQQRLFFPEPAMAYAADIALPMPQSRRNTLHALCQWCHEHDDHQSPEQWLAIKGIGPWTVAYAKMRGQSWPDVLLTSDLVIKKQLQLLRDSSALADREFEHWLVEQASPWGSYLTFMLWRNATQSRD</sequence>
<dbReference type="PANTHER" id="PTHR43003:SF13">
    <property type="entry name" value="DNA-3-METHYLADENINE GLYCOSYLASE 2"/>
    <property type="match status" value="1"/>
</dbReference>
<dbReference type="Gene3D" id="3.30.310.20">
    <property type="entry name" value="DNA-3-methyladenine glycosylase AlkA, N-terminal domain"/>
    <property type="match status" value="1"/>
</dbReference>
<feature type="domain" description="HTH araC/xylS-type" evidence="8">
    <location>
        <begin position="88"/>
        <end position="189"/>
    </location>
</feature>
<dbReference type="SUPFAM" id="SSF48150">
    <property type="entry name" value="DNA-glycosylase"/>
    <property type="match status" value="1"/>
</dbReference>
<protein>
    <submittedName>
        <fullName evidence="9">Helix-turn-helix domain-containing protein</fullName>
    </submittedName>
</protein>
<evidence type="ECO:0000256" key="6">
    <source>
        <dbReference type="ARBA" id="ARBA00023163"/>
    </source>
</evidence>
<dbReference type="EMBL" id="CP071503">
    <property type="protein sequence ID" value="QSX32555.1"/>
    <property type="molecule type" value="Genomic_DNA"/>
</dbReference>
<dbReference type="Pfam" id="PF02805">
    <property type="entry name" value="Ada_Zn_binding"/>
    <property type="match status" value="1"/>
</dbReference>
<name>A0ABX7QP91_9GAMM</name>
<evidence type="ECO:0000256" key="7">
    <source>
        <dbReference type="ARBA" id="ARBA00023204"/>
    </source>
</evidence>
<gene>
    <name evidence="9" type="ORF">JYB87_12370</name>
</gene>
<evidence type="ECO:0000259" key="8">
    <source>
        <dbReference type="PROSITE" id="PS01124"/>
    </source>
</evidence>
<dbReference type="InterPro" id="IPR004026">
    <property type="entry name" value="Ada_DNA_repair_Zn-bd"/>
</dbReference>
<dbReference type="Proteomes" id="UP000662770">
    <property type="component" value="Chromosome"/>
</dbReference>
<evidence type="ECO:0000256" key="1">
    <source>
        <dbReference type="ARBA" id="ARBA00001947"/>
    </source>
</evidence>
<dbReference type="Pfam" id="PF06029">
    <property type="entry name" value="AlkA_N"/>
    <property type="match status" value="1"/>
</dbReference>
<keyword evidence="2" id="KW-0489">Methyltransferase</keyword>
<proteinExistence type="predicted"/>
<dbReference type="InterPro" id="IPR018060">
    <property type="entry name" value="HTH_AraC"/>
</dbReference>
<keyword evidence="6" id="KW-0804">Transcription</keyword>
<keyword evidence="2" id="KW-0808">Transferase</keyword>
<accession>A0ABX7QP91</accession>
<dbReference type="Pfam" id="PF12833">
    <property type="entry name" value="HTH_18"/>
    <property type="match status" value="1"/>
</dbReference>
<keyword evidence="10" id="KW-1185">Reference proteome</keyword>
<dbReference type="SMART" id="SM01009">
    <property type="entry name" value="AlkA_N"/>
    <property type="match status" value="1"/>
</dbReference>
<dbReference type="SUPFAM" id="SSF46689">
    <property type="entry name" value="Homeodomain-like"/>
    <property type="match status" value="1"/>
</dbReference>
<keyword evidence="3" id="KW-0227">DNA damage</keyword>
<evidence type="ECO:0000256" key="3">
    <source>
        <dbReference type="ARBA" id="ARBA00022763"/>
    </source>
</evidence>
<dbReference type="Gene3D" id="3.40.10.10">
    <property type="entry name" value="DNA Methylphosphotriester Repair Domain"/>
    <property type="match status" value="1"/>
</dbReference>
<dbReference type="RefSeq" id="WP_207353797.1">
    <property type="nucleotide sequence ID" value="NZ_CP071503.1"/>
</dbReference>
<dbReference type="SMART" id="SM00342">
    <property type="entry name" value="HTH_ARAC"/>
    <property type="match status" value="1"/>
</dbReference>
<dbReference type="InterPro" id="IPR035451">
    <property type="entry name" value="Ada-like_dom_sf"/>
</dbReference>
<dbReference type="PANTHER" id="PTHR43003">
    <property type="entry name" value="DNA-3-METHYLADENINE GLYCOSYLASE"/>
    <property type="match status" value="1"/>
</dbReference>
<dbReference type="InterPro" id="IPR009057">
    <property type="entry name" value="Homeodomain-like_sf"/>
</dbReference>
<dbReference type="InterPro" id="IPR010316">
    <property type="entry name" value="AlkA_N"/>
</dbReference>
<reference evidence="9 10" key="1">
    <citation type="submission" date="2021-03" db="EMBL/GenBank/DDBJ databases">
        <title>Novel species identification of genus Shewanella.</title>
        <authorList>
            <person name="Liu G."/>
            <person name="Zhang Q."/>
        </authorList>
    </citation>
    <scope>NUCLEOTIDE SEQUENCE [LARGE SCALE GENOMIC DNA]</scope>
    <source>
        <strain evidence="9 10">FJAT-51800</strain>
    </source>
</reference>
<dbReference type="InterPro" id="IPR051912">
    <property type="entry name" value="Alkylbase_DNA_Glycosylase/TA"/>
</dbReference>
<comment type="cofactor">
    <cofactor evidence="1">
        <name>Zn(2+)</name>
        <dbReference type="ChEBI" id="CHEBI:29105"/>
    </cofactor>
</comment>
<keyword evidence="7" id="KW-0234">DNA repair</keyword>
<keyword evidence="4" id="KW-0805">Transcription regulation</keyword>
<keyword evidence="5" id="KW-0010">Activator</keyword>
<dbReference type="InterPro" id="IPR011257">
    <property type="entry name" value="DNA_glycosylase"/>
</dbReference>
<dbReference type="Gene3D" id="1.10.340.30">
    <property type="entry name" value="Hypothetical protein, domain 2"/>
    <property type="match status" value="1"/>
</dbReference>
<dbReference type="InterPro" id="IPR037046">
    <property type="entry name" value="AlkA_N_sf"/>
</dbReference>
<dbReference type="SUPFAM" id="SSF55945">
    <property type="entry name" value="TATA-box binding protein-like"/>
    <property type="match status" value="1"/>
</dbReference>
<evidence type="ECO:0000313" key="10">
    <source>
        <dbReference type="Proteomes" id="UP000662770"/>
    </source>
</evidence>
<dbReference type="Gene3D" id="1.10.10.60">
    <property type="entry name" value="Homeodomain-like"/>
    <property type="match status" value="1"/>
</dbReference>
<dbReference type="SUPFAM" id="SSF57884">
    <property type="entry name" value="Ada DNA repair protein, N-terminal domain (N-Ada 10)"/>
    <property type="match status" value="1"/>
</dbReference>
<evidence type="ECO:0000256" key="4">
    <source>
        <dbReference type="ARBA" id="ARBA00023015"/>
    </source>
</evidence>
<dbReference type="PROSITE" id="PS01124">
    <property type="entry name" value="HTH_ARAC_FAMILY_2"/>
    <property type="match status" value="1"/>
</dbReference>